<keyword evidence="4" id="KW-0540">Nuclease</keyword>
<dbReference type="GO" id="GO:0046872">
    <property type="term" value="F:metal ion binding"/>
    <property type="evidence" value="ECO:0007669"/>
    <property type="project" value="UniProtKB-KW"/>
</dbReference>
<evidence type="ECO:0000256" key="9">
    <source>
        <dbReference type="ARBA" id="ARBA00023204"/>
    </source>
</evidence>
<dbReference type="GO" id="GO:0003697">
    <property type="term" value="F:single-stranded DNA binding"/>
    <property type="evidence" value="ECO:0007669"/>
    <property type="project" value="TreeGrafter"/>
</dbReference>
<dbReference type="InterPro" id="IPR051547">
    <property type="entry name" value="TDP2-like"/>
</dbReference>
<evidence type="ECO:0000256" key="2">
    <source>
        <dbReference type="ARBA" id="ARBA00001946"/>
    </source>
</evidence>
<feature type="non-terminal residue" evidence="12">
    <location>
        <position position="229"/>
    </location>
</feature>
<comment type="cofactor">
    <cofactor evidence="1">
        <name>Mn(2+)</name>
        <dbReference type="ChEBI" id="CHEBI:29035"/>
    </cofactor>
</comment>
<proteinExistence type="predicted"/>
<organism evidence="12 13">
    <name type="scientific">Paragonimus westermani</name>
    <dbReference type="NCBI Taxonomy" id="34504"/>
    <lineage>
        <taxon>Eukaryota</taxon>
        <taxon>Metazoa</taxon>
        <taxon>Spiralia</taxon>
        <taxon>Lophotrochozoa</taxon>
        <taxon>Platyhelminthes</taxon>
        <taxon>Trematoda</taxon>
        <taxon>Digenea</taxon>
        <taxon>Plagiorchiida</taxon>
        <taxon>Troglotremata</taxon>
        <taxon>Troglotrematidae</taxon>
        <taxon>Paragonimus</taxon>
    </lineage>
</organism>
<dbReference type="InterPro" id="IPR036691">
    <property type="entry name" value="Endo/exonu/phosph_ase_sf"/>
</dbReference>
<gene>
    <name evidence="12" type="ORF">P879_11213</name>
</gene>
<comment type="subcellular location">
    <subcellularLocation>
        <location evidence="3">Nucleus</location>
        <location evidence="3">PML body</location>
    </subcellularLocation>
</comment>
<evidence type="ECO:0000256" key="4">
    <source>
        <dbReference type="ARBA" id="ARBA00022722"/>
    </source>
</evidence>
<dbReference type="GO" id="GO:0016605">
    <property type="term" value="C:PML body"/>
    <property type="evidence" value="ECO:0007669"/>
    <property type="project" value="UniProtKB-SubCell"/>
</dbReference>
<dbReference type="Proteomes" id="UP000699462">
    <property type="component" value="Unassembled WGS sequence"/>
</dbReference>
<dbReference type="OrthoDB" id="6240265at2759"/>
<evidence type="ECO:0000256" key="10">
    <source>
        <dbReference type="ARBA" id="ARBA00023242"/>
    </source>
</evidence>
<dbReference type="SUPFAM" id="SSF56219">
    <property type="entry name" value="DNase I-like"/>
    <property type="match status" value="1"/>
</dbReference>
<dbReference type="PANTHER" id="PTHR15822">
    <property type="entry name" value="TRAF AND TNF RECEPTOR-ASSOCIATED PROTEIN"/>
    <property type="match status" value="1"/>
</dbReference>
<protein>
    <recommendedName>
        <fullName evidence="11">Endonuclease/exonuclease/phosphatase domain-containing protein</fullName>
    </recommendedName>
</protein>
<evidence type="ECO:0000313" key="13">
    <source>
        <dbReference type="Proteomes" id="UP000699462"/>
    </source>
</evidence>
<evidence type="ECO:0000256" key="7">
    <source>
        <dbReference type="ARBA" id="ARBA00022801"/>
    </source>
</evidence>
<dbReference type="Pfam" id="PF03372">
    <property type="entry name" value="Exo_endo_phos"/>
    <property type="match status" value="1"/>
</dbReference>
<keyword evidence="10" id="KW-0539">Nucleus</keyword>
<feature type="domain" description="Endonuclease/exonuclease/phosphatase" evidence="11">
    <location>
        <begin position="35"/>
        <end position="222"/>
    </location>
</feature>
<dbReference type="EMBL" id="JTDF01007240">
    <property type="protein sequence ID" value="KAF8565155.1"/>
    <property type="molecule type" value="Genomic_DNA"/>
</dbReference>
<comment type="caution">
    <text evidence="12">The sequence shown here is derived from an EMBL/GenBank/DDBJ whole genome shotgun (WGS) entry which is preliminary data.</text>
</comment>
<keyword evidence="8" id="KW-0460">Magnesium</keyword>
<dbReference type="InterPro" id="IPR005135">
    <property type="entry name" value="Endo/exonuclease/phosphatase"/>
</dbReference>
<evidence type="ECO:0000259" key="11">
    <source>
        <dbReference type="Pfam" id="PF03372"/>
    </source>
</evidence>
<dbReference type="GO" id="GO:0005737">
    <property type="term" value="C:cytoplasm"/>
    <property type="evidence" value="ECO:0007669"/>
    <property type="project" value="TreeGrafter"/>
</dbReference>
<keyword evidence="6" id="KW-0227">DNA damage</keyword>
<keyword evidence="7" id="KW-0378">Hydrolase</keyword>
<keyword evidence="5" id="KW-0479">Metal-binding</keyword>
<evidence type="ECO:0000256" key="8">
    <source>
        <dbReference type="ARBA" id="ARBA00022842"/>
    </source>
</evidence>
<evidence type="ECO:0000256" key="1">
    <source>
        <dbReference type="ARBA" id="ARBA00001936"/>
    </source>
</evidence>
<dbReference type="AlphaFoldDB" id="A0A8T0DBE1"/>
<dbReference type="GO" id="GO:0004518">
    <property type="term" value="F:nuclease activity"/>
    <property type="evidence" value="ECO:0007669"/>
    <property type="project" value="UniProtKB-KW"/>
</dbReference>
<dbReference type="GO" id="GO:0006302">
    <property type="term" value="P:double-strand break repair"/>
    <property type="evidence" value="ECO:0007669"/>
    <property type="project" value="TreeGrafter"/>
</dbReference>
<dbReference type="GO" id="GO:0070260">
    <property type="term" value="F:5'-tyrosyl-DNA phosphodiesterase activity"/>
    <property type="evidence" value="ECO:0007669"/>
    <property type="project" value="TreeGrafter"/>
</dbReference>
<keyword evidence="9" id="KW-0234">DNA repair</keyword>
<evidence type="ECO:0000256" key="3">
    <source>
        <dbReference type="ARBA" id="ARBA00004322"/>
    </source>
</evidence>
<evidence type="ECO:0000313" key="12">
    <source>
        <dbReference type="EMBL" id="KAF8565155.1"/>
    </source>
</evidence>
<sequence>RNNSVIFIDLTTSADEPESCNLVASASKPCTLNVLSWNIDGLDQSNFTARLQTIVSYLRKDLPHVVCFQEVVSTSLEFFRSELAENYDIFSATDDPFADCIHYFVAILVRKHPALVVDRNSFTVSPFPQTSMGRQVISVDLCIRFAHLNSDLSASSSAAPLRLRVFTAHLESSRDGADFRKAQLRQVWSKMSLLESANSQFVSAEPQHIPQASIFCGDLNLRDSEVRSS</sequence>
<keyword evidence="13" id="KW-1185">Reference proteome</keyword>
<evidence type="ECO:0000256" key="6">
    <source>
        <dbReference type="ARBA" id="ARBA00022763"/>
    </source>
</evidence>
<comment type="cofactor">
    <cofactor evidence="2">
        <name>Mg(2+)</name>
        <dbReference type="ChEBI" id="CHEBI:18420"/>
    </cofactor>
</comment>
<dbReference type="Gene3D" id="3.60.10.10">
    <property type="entry name" value="Endonuclease/exonuclease/phosphatase"/>
    <property type="match status" value="1"/>
</dbReference>
<name>A0A8T0DBE1_9TREM</name>
<dbReference type="PANTHER" id="PTHR15822:SF4">
    <property type="entry name" value="TYROSYL-DNA PHOSPHODIESTERASE 2"/>
    <property type="match status" value="1"/>
</dbReference>
<evidence type="ECO:0000256" key="5">
    <source>
        <dbReference type="ARBA" id="ARBA00022723"/>
    </source>
</evidence>
<reference evidence="12 13" key="1">
    <citation type="submission" date="2019-07" db="EMBL/GenBank/DDBJ databases">
        <title>Annotation for the trematode Paragonimus westermani.</title>
        <authorList>
            <person name="Choi Y.-J."/>
        </authorList>
    </citation>
    <scope>NUCLEOTIDE SEQUENCE [LARGE SCALE GENOMIC DNA]</scope>
    <source>
        <strain evidence="12">180907_Pwestermani</strain>
    </source>
</reference>
<accession>A0A8T0DBE1</accession>